<feature type="domain" description="AAA+ ATPase" evidence="4">
    <location>
        <begin position="15"/>
        <end position="188"/>
    </location>
</feature>
<sequence length="225" mass="24830">MASSIASRTSNSSLLPRHLLLTGVPGVGKTTLMSKLYDVLTKQGIQCSGFITEEVRSGGRRIGFDVVTMDGHKGQLARICDSTDAPGSSKRHCKVGQYSVNILSFEQTALPTLQPQGKDKGRSSTIYFVDEIGRMELFSQNFIQAVRKVLSKPDITVVATIPVPKGRPIPFVEELRNGDYSVIFEDDLLQQFGTDVACVVAFNHTRINDKRFKVPQLVHEMNSDK</sequence>
<evidence type="ECO:0000313" key="6">
    <source>
        <dbReference type="RefSeq" id="XP_005110674.1"/>
    </source>
</evidence>
<evidence type="ECO:0000256" key="1">
    <source>
        <dbReference type="ARBA" id="ARBA00022741"/>
    </source>
</evidence>
<keyword evidence="5" id="KW-1185">Reference proteome</keyword>
<organism evidence="5 6">
    <name type="scientific">Aplysia californica</name>
    <name type="common">California sea hare</name>
    <dbReference type="NCBI Taxonomy" id="6500"/>
    <lineage>
        <taxon>Eukaryota</taxon>
        <taxon>Metazoa</taxon>
        <taxon>Spiralia</taxon>
        <taxon>Lophotrochozoa</taxon>
        <taxon>Mollusca</taxon>
        <taxon>Gastropoda</taxon>
        <taxon>Heterobranchia</taxon>
        <taxon>Euthyneura</taxon>
        <taxon>Tectipleura</taxon>
        <taxon>Aplysiida</taxon>
        <taxon>Aplysioidea</taxon>
        <taxon>Aplysiidae</taxon>
        <taxon>Aplysia</taxon>
    </lineage>
</organism>
<dbReference type="InterPro" id="IPR004948">
    <property type="entry name" value="Nuc-triphosphatase_THEP1"/>
</dbReference>
<dbReference type="InterPro" id="IPR027417">
    <property type="entry name" value="P-loop_NTPase"/>
</dbReference>
<dbReference type="Proteomes" id="UP000694888">
    <property type="component" value="Unplaced"/>
</dbReference>
<name>A0ABM0K7M1_APLCA</name>
<evidence type="ECO:0000256" key="3">
    <source>
        <dbReference type="ARBA" id="ARBA00022840"/>
    </source>
</evidence>
<dbReference type="InterPro" id="IPR003593">
    <property type="entry name" value="AAA+_ATPase"/>
</dbReference>
<evidence type="ECO:0000313" key="5">
    <source>
        <dbReference type="Proteomes" id="UP000694888"/>
    </source>
</evidence>
<dbReference type="PANTHER" id="PTHR43146:SF1">
    <property type="entry name" value="CANCER-RELATED NUCLEOSIDE-TRIPHOSPHATASE"/>
    <property type="match status" value="1"/>
</dbReference>
<evidence type="ECO:0000256" key="2">
    <source>
        <dbReference type="ARBA" id="ARBA00022801"/>
    </source>
</evidence>
<keyword evidence="3" id="KW-0067">ATP-binding</keyword>
<accession>A0ABM0K7M1</accession>
<reference evidence="6" key="1">
    <citation type="submission" date="2025-08" db="UniProtKB">
        <authorList>
            <consortium name="RefSeq"/>
        </authorList>
    </citation>
    <scope>IDENTIFICATION</scope>
</reference>
<dbReference type="Gene3D" id="3.40.50.300">
    <property type="entry name" value="P-loop containing nucleotide triphosphate hydrolases"/>
    <property type="match status" value="1"/>
</dbReference>
<evidence type="ECO:0000259" key="4">
    <source>
        <dbReference type="SMART" id="SM00382"/>
    </source>
</evidence>
<dbReference type="SMART" id="SM00382">
    <property type="entry name" value="AAA"/>
    <property type="match status" value="1"/>
</dbReference>
<dbReference type="Pfam" id="PF03266">
    <property type="entry name" value="NTPase_1"/>
    <property type="match status" value="1"/>
</dbReference>
<keyword evidence="2" id="KW-0378">Hydrolase</keyword>
<proteinExistence type="predicted"/>
<dbReference type="GeneID" id="101854536"/>
<dbReference type="SUPFAM" id="SSF52540">
    <property type="entry name" value="P-loop containing nucleoside triphosphate hydrolases"/>
    <property type="match status" value="1"/>
</dbReference>
<protein>
    <submittedName>
        <fullName evidence="6">Cancer-related nucleoside-triphosphatase homolog isoform X1</fullName>
    </submittedName>
</protein>
<dbReference type="PANTHER" id="PTHR43146">
    <property type="entry name" value="CANCER-RELATED NUCLEOSIDE-TRIPHOSPHATASE"/>
    <property type="match status" value="1"/>
</dbReference>
<gene>
    <name evidence="6" type="primary">LOC101854536</name>
</gene>
<dbReference type="RefSeq" id="XP_005110674.1">
    <property type="nucleotide sequence ID" value="XM_005110617.3"/>
</dbReference>
<keyword evidence="1" id="KW-0547">Nucleotide-binding</keyword>